<dbReference type="Gene3D" id="1.10.10.60">
    <property type="entry name" value="Homeodomain-like"/>
    <property type="match status" value="1"/>
</dbReference>
<evidence type="ECO:0000259" key="4">
    <source>
        <dbReference type="PROSITE" id="PS01124"/>
    </source>
</evidence>
<evidence type="ECO:0000313" key="6">
    <source>
        <dbReference type="Proteomes" id="UP000270046"/>
    </source>
</evidence>
<dbReference type="SMART" id="SM00342">
    <property type="entry name" value="HTH_ARAC"/>
    <property type="match status" value="1"/>
</dbReference>
<dbReference type="AlphaFoldDB" id="A0A494VUP6"/>
<dbReference type="PROSITE" id="PS01124">
    <property type="entry name" value="HTH_ARAC_FAMILY_2"/>
    <property type="match status" value="1"/>
</dbReference>
<dbReference type="GO" id="GO:0043565">
    <property type="term" value="F:sequence-specific DNA binding"/>
    <property type="evidence" value="ECO:0007669"/>
    <property type="project" value="InterPro"/>
</dbReference>
<reference evidence="5 6" key="1">
    <citation type="submission" date="2018-10" db="EMBL/GenBank/DDBJ databases">
        <title>Genome sequencing of Mucilaginibacter sp. HYN0043.</title>
        <authorList>
            <person name="Kim M."/>
            <person name="Yi H."/>
        </authorList>
    </citation>
    <scope>NUCLEOTIDE SEQUENCE [LARGE SCALE GENOMIC DNA]</scope>
    <source>
        <strain evidence="5 6">HYN0043</strain>
    </source>
</reference>
<name>A0A494VUP6_9SPHI</name>
<keyword evidence="3" id="KW-0804">Transcription</keyword>
<sequence>MALPAQTQFFPLHPLLEPYVSVLVLTELKVTETGGYIDIFPVGYGVLSFIMDDTLPSFLDIDKSLPKFSLTGQLTRYYRHYFTPGNYRFFSAILKPYGAYRLLDTRQDAIVDNFIAIQDIIADGVAEFCDHMQTLSDQPEAGMRLLEQWLLHRLEVPVKQVKLNEIIAACRIIDAADGVKPIKEICTETGISKSSLERHFLEKIGLTPKMYSRIIRFNKVYQTLKFGTYNNWQDVVYKFNFYDQAHFINDFKSFFNYTPSEIHKSRLNSEGVLGSAG</sequence>
<organism evidence="5 6">
    <name type="scientific">Mucilaginibacter celer</name>
    <dbReference type="NCBI Taxonomy" id="2305508"/>
    <lineage>
        <taxon>Bacteria</taxon>
        <taxon>Pseudomonadati</taxon>
        <taxon>Bacteroidota</taxon>
        <taxon>Sphingobacteriia</taxon>
        <taxon>Sphingobacteriales</taxon>
        <taxon>Sphingobacteriaceae</taxon>
        <taxon>Mucilaginibacter</taxon>
    </lineage>
</organism>
<accession>A0A494VUP6</accession>
<dbReference type="GO" id="GO:0003700">
    <property type="term" value="F:DNA-binding transcription factor activity"/>
    <property type="evidence" value="ECO:0007669"/>
    <property type="project" value="InterPro"/>
</dbReference>
<dbReference type="Pfam" id="PF12833">
    <property type="entry name" value="HTH_18"/>
    <property type="match status" value="1"/>
</dbReference>
<dbReference type="InterPro" id="IPR018060">
    <property type="entry name" value="HTH_AraC"/>
</dbReference>
<keyword evidence="2" id="KW-0238">DNA-binding</keyword>
<dbReference type="OrthoDB" id="323290at2"/>
<proteinExistence type="predicted"/>
<dbReference type="InterPro" id="IPR009057">
    <property type="entry name" value="Homeodomain-like_sf"/>
</dbReference>
<dbReference type="PANTHER" id="PTHR46796">
    <property type="entry name" value="HTH-TYPE TRANSCRIPTIONAL ACTIVATOR RHAS-RELATED"/>
    <property type="match status" value="1"/>
</dbReference>
<keyword evidence="1" id="KW-0805">Transcription regulation</keyword>
<evidence type="ECO:0000256" key="2">
    <source>
        <dbReference type="ARBA" id="ARBA00023125"/>
    </source>
</evidence>
<dbReference type="Proteomes" id="UP000270046">
    <property type="component" value="Chromosome"/>
</dbReference>
<protein>
    <submittedName>
        <fullName evidence="5">Helix-turn-helix domain-containing protein</fullName>
    </submittedName>
</protein>
<feature type="domain" description="HTH araC/xylS-type" evidence="4">
    <location>
        <begin position="182"/>
        <end position="265"/>
    </location>
</feature>
<evidence type="ECO:0000313" key="5">
    <source>
        <dbReference type="EMBL" id="AYL95018.1"/>
    </source>
</evidence>
<evidence type="ECO:0000256" key="1">
    <source>
        <dbReference type="ARBA" id="ARBA00023015"/>
    </source>
</evidence>
<gene>
    <name evidence="5" type="ORF">HYN43_006780</name>
</gene>
<dbReference type="InterPro" id="IPR050204">
    <property type="entry name" value="AraC_XylS_family_regulators"/>
</dbReference>
<keyword evidence="6" id="KW-1185">Reference proteome</keyword>
<evidence type="ECO:0000256" key="3">
    <source>
        <dbReference type="ARBA" id="ARBA00023163"/>
    </source>
</evidence>
<dbReference type="SUPFAM" id="SSF46689">
    <property type="entry name" value="Homeodomain-like"/>
    <property type="match status" value="1"/>
</dbReference>
<dbReference type="PANTHER" id="PTHR46796:SF13">
    <property type="entry name" value="HTH-TYPE TRANSCRIPTIONAL ACTIVATOR RHAS"/>
    <property type="match status" value="1"/>
</dbReference>
<dbReference type="EMBL" id="CP032869">
    <property type="protein sequence ID" value="AYL95018.1"/>
    <property type="molecule type" value="Genomic_DNA"/>
</dbReference>
<dbReference type="RefSeq" id="WP_119408723.1">
    <property type="nucleotide sequence ID" value="NZ_CP032869.1"/>
</dbReference>
<dbReference type="KEGG" id="muh:HYN43_006780"/>